<protein>
    <submittedName>
        <fullName evidence="9">Uracil-DNA glycosylase, family 4</fullName>
    </submittedName>
</protein>
<dbReference type="Gene3D" id="3.40.470.10">
    <property type="entry name" value="Uracil-DNA glycosylase-like domain"/>
    <property type="match status" value="1"/>
</dbReference>
<dbReference type="SMART" id="SM00987">
    <property type="entry name" value="UreE_C"/>
    <property type="match status" value="1"/>
</dbReference>
<dbReference type="EMBL" id="CP002574">
    <property type="protein sequence ID" value="AEK59571.1"/>
    <property type="molecule type" value="Genomic_DNA"/>
</dbReference>
<dbReference type="PANTHER" id="PTHR33693:SF1">
    <property type="entry name" value="TYPE-4 URACIL-DNA GLYCOSYLASE"/>
    <property type="match status" value="1"/>
</dbReference>
<dbReference type="GO" id="GO:0097506">
    <property type="term" value="F:deaminated base DNA N-glycosylase activity"/>
    <property type="evidence" value="ECO:0007669"/>
    <property type="project" value="UniProtKB-ARBA"/>
</dbReference>
<reference evidence="9 10" key="1">
    <citation type="journal article" date="2011" name="J. Genet. Genomics">
        <title>Unraveling the Acidithiobacillus caldus complete genome and its central metabolisms for carbon assimilation.</title>
        <authorList>
            <person name="You X.Y."/>
            <person name="Guo X."/>
            <person name="Zheng H.J."/>
            <person name="Zhang M.J."/>
            <person name="Liu L.J."/>
            <person name="Zhu Y.Q."/>
            <person name="Zhu B."/>
            <person name="Wang S.Y."/>
            <person name="Zhao G.P."/>
            <person name="Poetsch A."/>
            <person name="Jiang C.Y."/>
            <person name="Liu S.J."/>
        </authorList>
    </citation>
    <scope>NUCLEOTIDE SEQUENCE [LARGE SCALE GENOMIC DNA]</scope>
    <source>
        <strain evidence="9 10">SM-1</strain>
        <plasmid evidence="10">Plasmid megaplasmid</plasmid>
    </source>
</reference>
<keyword evidence="3" id="KW-0227">DNA damage</keyword>
<evidence type="ECO:0000313" key="9">
    <source>
        <dbReference type="EMBL" id="AEK59571.1"/>
    </source>
</evidence>
<geneLocation type="plasmid" evidence="9 10">
    <name>megaplasmid</name>
</geneLocation>
<name>F9ZUQ3_ACICS</name>
<dbReference type="CDD" id="cd10030">
    <property type="entry name" value="UDG-F4_TTUDGA_SPO1dp_like"/>
    <property type="match status" value="1"/>
</dbReference>
<sequence length="167" mass="17987">MIGEAPGADEDLSGKGFVGRAGHTLHRLLEARGLQRGYDYGCANILRCRPPGNRKPTREEIENCLPHLAETLVQAKPRALLLVGATPTAVFCGPGALSVRVQETLHGATQVALAHEQVREAIQGVRLFAMPHTSPLAWNRKAPDGSKWGAIGQVVVEEVAEFLRARA</sequence>
<dbReference type="HOGENOM" id="CLU_044815_1_3_6"/>
<evidence type="ECO:0000256" key="4">
    <source>
        <dbReference type="ARBA" id="ARBA00022801"/>
    </source>
</evidence>
<dbReference type="InterPro" id="IPR036895">
    <property type="entry name" value="Uracil-DNA_glycosylase-like_sf"/>
</dbReference>
<keyword evidence="5" id="KW-0408">Iron</keyword>
<keyword evidence="9" id="KW-0614">Plasmid</keyword>
<proteinExistence type="predicted"/>
<organism evidence="9 10">
    <name type="scientific">Acidithiobacillus caldus (strain SM-1)</name>
    <dbReference type="NCBI Taxonomy" id="990288"/>
    <lineage>
        <taxon>Bacteria</taxon>
        <taxon>Pseudomonadati</taxon>
        <taxon>Pseudomonadota</taxon>
        <taxon>Acidithiobacillia</taxon>
        <taxon>Acidithiobacillales</taxon>
        <taxon>Acidithiobacillaceae</taxon>
        <taxon>Acidithiobacillus</taxon>
    </lineage>
</organism>
<gene>
    <name evidence="9" type="ordered locus">Atc_m040</name>
</gene>
<evidence type="ECO:0000256" key="6">
    <source>
        <dbReference type="ARBA" id="ARBA00023014"/>
    </source>
</evidence>
<accession>F9ZUQ3</accession>
<dbReference type="Proteomes" id="UP000006135">
    <property type="component" value="Plasmid megaplasmid"/>
</dbReference>
<dbReference type="AlphaFoldDB" id="F9ZUQ3"/>
<evidence type="ECO:0000256" key="1">
    <source>
        <dbReference type="ARBA" id="ARBA00022485"/>
    </source>
</evidence>
<evidence type="ECO:0000256" key="7">
    <source>
        <dbReference type="ARBA" id="ARBA00023204"/>
    </source>
</evidence>
<evidence type="ECO:0000259" key="8">
    <source>
        <dbReference type="SMART" id="SM00986"/>
    </source>
</evidence>
<keyword evidence="4" id="KW-0378">Hydrolase</keyword>
<dbReference type="GO" id="GO:0046872">
    <property type="term" value="F:metal ion binding"/>
    <property type="evidence" value="ECO:0007669"/>
    <property type="project" value="UniProtKB-KW"/>
</dbReference>
<keyword evidence="2" id="KW-0479">Metal-binding</keyword>
<evidence type="ECO:0000256" key="5">
    <source>
        <dbReference type="ARBA" id="ARBA00023004"/>
    </source>
</evidence>
<keyword evidence="1" id="KW-0004">4Fe-4S</keyword>
<dbReference type="KEGG" id="acu:Atc_m040"/>
<dbReference type="SUPFAM" id="SSF52141">
    <property type="entry name" value="Uracil-DNA glycosylase-like"/>
    <property type="match status" value="1"/>
</dbReference>
<keyword evidence="6" id="KW-0411">Iron-sulfur</keyword>
<evidence type="ECO:0000313" key="10">
    <source>
        <dbReference type="Proteomes" id="UP000006135"/>
    </source>
</evidence>
<dbReference type="InterPro" id="IPR005122">
    <property type="entry name" value="Uracil-DNA_glycosylase-like"/>
</dbReference>
<dbReference type="SMART" id="SM00986">
    <property type="entry name" value="UDG"/>
    <property type="match status" value="1"/>
</dbReference>
<evidence type="ECO:0000256" key="2">
    <source>
        <dbReference type="ARBA" id="ARBA00022723"/>
    </source>
</evidence>
<evidence type="ECO:0000256" key="3">
    <source>
        <dbReference type="ARBA" id="ARBA00022763"/>
    </source>
</evidence>
<dbReference type="PANTHER" id="PTHR33693">
    <property type="entry name" value="TYPE-5 URACIL-DNA GLYCOSYLASE"/>
    <property type="match status" value="1"/>
</dbReference>
<dbReference type="GO" id="GO:0051539">
    <property type="term" value="F:4 iron, 4 sulfur cluster binding"/>
    <property type="evidence" value="ECO:0007669"/>
    <property type="project" value="UniProtKB-KW"/>
</dbReference>
<dbReference type="InterPro" id="IPR051536">
    <property type="entry name" value="UDG_Type-4/5"/>
</dbReference>
<keyword evidence="10" id="KW-1185">Reference proteome</keyword>
<dbReference type="GO" id="GO:0006281">
    <property type="term" value="P:DNA repair"/>
    <property type="evidence" value="ECO:0007669"/>
    <property type="project" value="UniProtKB-KW"/>
</dbReference>
<feature type="domain" description="Uracil-DNA glycosylase-like" evidence="8">
    <location>
        <begin position="2"/>
        <end position="152"/>
    </location>
</feature>
<keyword evidence="7" id="KW-0234">DNA repair</keyword>
<dbReference type="Pfam" id="PF03167">
    <property type="entry name" value="UDG"/>
    <property type="match status" value="1"/>
</dbReference>